<reference evidence="11 13" key="1">
    <citation type="journal article" date="2019" name="Nat. Microbiol.">
        <title>Expanding anaerobic alkane metabolism in the domain of Archaea.</title>
        <authorList>
            <person name="Wang Y."/>
            <person name="Wegener G."/>
            <person name="Hou J."/>
            <person name="Wang F."/>
            <person name="Xiao X."/>
        </authorList>
    </citation>
    <scope>NUCLEOTIDE SEQUENCE [LARGE SCALE GENOMIC DNA]</scope>
    <source>
        <strain evidence="11">WYZ-LMO11</strain>
    </source>
</reference>
<evidence type="ECO:0000313" key="11">
    <source>
        <dbReference type="EMBL" id="TDA38063.1"/>
    </source>
</evidence>
<reference evidence="10 12" key="2">
    <citation type="journal article" date="2019" name="Nat. Microbiol.">
        <title>Wide diversity of methane and short-chain alkane metabolisms in uncultured archaea.</title>
        <authorList>
            <person name="Borrel G."/>
            <person name="Adam P.S."/>
            <person name="McKay L.J."/>
            <person name="Chen L.X."/>
            <person name="Sierra-Garcia I.N."/>
            <person name="Sieber C.M."/>
            <person name="Letourneur Q."/>
            <person name="Ghozlane A."/>
            <person name="Andersen G.L."/>
            <person name="Li W.J."/>
            <person name="Hallam S.J."/>
            <person name="Muyzer G."/>
            <person name="de Oliveira V.M."/>
            <person name="Inskeep W.P."/>
            <person name="Banfield J.F."/>
            <person name="Gribaldo S."/>
        </authorList>
    </citation>
    <scope>NUCLEOTIDE SEQUENCE [LARGE SCALE GENOMIC DNA]</scope>
    <source>
        <strain evidence="10">Verst-YHS</strain>
    </source>
</reference>
<dbReference type="InterPro" id="IPR006131">
    <property type="entry name" value="Asp_carbamoyltransf_Asp/Orn-bd"/>
</dbReference>
<evidence type="ECO:0000256" key="1">
    <source>
        <dbReference type="ARBA" id="ARBA00004852"/>
    </source>
</evidence>
<evidence type="ECO:0000259" key="9">
    <source>
        <dbReference type="Pfam" id="PF02729"/>
    </source>
</evidence>
<dbReference type="Pfam" id="PF00185">
    <property type="entry name" value="OTCace"/>
    <property type="match status" value="1"/>
</dbReference>
<dbReference type="UniPathway" id="UPA00070">
    <property type="reaction ID" value="UER00116"/>
</dbReference>
<feature type="binding site" evidence="7">
    <location>
        <position position="146"/>
    </location>
    <ligand>
        <name>carbamoyl phosphate</name>
        <dbReference type="ChEBI" id="CHEBI:58228"/>
    </ligand>
</feature>
<sequence length="316" mass="36308">MKERFVKRDIISIKDFTREELDFIIKTAEKIEKEGYNRNLLNGKCIGLLFYEPSTRTRLSFDTAAQLLGATTIWFAGIEGTSVMKGETLKDTIETVANYVDLIVLRHPYDGAARWAADITTNRMKRGHKKVPVVNGGDGKNEHPTQAMLDLYSIKKTQNRIDDLDIAIVGDLKYGRTVHSLAYALALYNCKIRFVAPEILQIPEYIEAYLKRRNVKFLKHSKIEEVISDVDIIYMTRIQKERFPDENEYNKVRGIFKLNRNMLSKAKTTMRILHPLPRVDEISVDVDEDIRAYYFEQAGNGVPVRMALLSLILGDE</sequence>
<dbReference type="PANTHER" id="PTHR45753:SF6">
    <property type="entry name" value="ASPARTATE CARBAMOYLTRANSFERASE"/>
    <property type="match status" value="1"/>
</dbReference>
<evidence type="ECO:0000259" key="8">
    <source>
        <dbReference type="Pfam" id="PF00185"/>
    </source>
</evidence>
<dbReference type="PROSITE" id="PS00097">
    <property type="entry name" value="CARBAMOYLTRANSFERASE"/>
    <property type="match status" value="1"/>
</dbReference>
<keyword evidence="3 7" id="KW-0808">Transferase</keyword>
<comment type="catalytic activity">
    <reaction evidence="6 7">
        <text>carbamoyl phosphate + L-aspartate = N-carbamoyl-L-aspartate + phosphate + H(+)</text>
        <dbReference type="Rhea" id="RHEA:20013"/>
        <dbReference type="ChEBI" id="CHEBI:15378"/>
        <dbReference type="ChEBI" id="CHEBI:29991"/>
        <dbReference type="ChEBI" id="CHEBI:32814"/>
        <dbReference type="ChEBI" id="CHEBI:43474"/>
        <dbReference type="ChEBI" id="CHEBI:58228"/>
        <dbReference type="EC" id="2.1.3.2"/>
    </reaction>
</comment>
<gene>
    <name evidence="7 10" type="primary">pyrB</name>
    <name evidence="11" type="ORF">DSO09_05205</name>
    <name evidence="10" type="ORF">EF809_01010</name>
</gene>
<evidence type="ECO:0000256" key="2">
    <source>
        <dbReference type="ARBA" id="ARBA00008896"/>
    </source>
</evidence>
<accession>A0A520KGL2</accession>
<feature type="binding site" evidence="7">
    <location>
        <position position="57"/>
    </location>
    <ligand>
        <name>carbamoyl phosphate</name>
        <dbReference type="ChEBI" id="CHEBI:58228"/>
    </ligand>
</feature>
<organism evidence="10 12">
    <name type="scientific">Thermoproteota archaeon</name>
    <dbReference type="NCBI Taxonomy" id="2056631"/>
    <lineage>
        <taxon>Archaea</taxon>
        <taxon>Thermoproteota</taxon>
    </lineage>
</organism>
<dbReference type="InterPro" id="IPR036901">
    <property type="entry name" value="Asp/Orn_carbamoylTrfase_sf"/>
</dbReference>
<evidence type="ECO:0000256" key="7">
    <source>
        <dbReference type="HAMAP-Rule" id="MF_00001"/>
    </source>
</evidence>
<feature type="binding site" evidence="7">
    <location>
        <position position="276"/>
    </location>
    <ligand>
        <name>carbamoyl phosphate</name>
        <dbReference type="ChEBI" id="CHEBI:58228"/>
    </ligand>
</feature>
<feature type="domain" description="Aspartate/ornithine carbamoyltransferase carbamoyl-P binding" evidence="9">
    <location>
        <begin position="8"/>
        <end position="155"/>
    </location>
</feature>
<dbReference type="Gene3D" id="3.40.50.1370">
    <property type="entry name" value="Aspartate/ornithine carbamoyltransferase"/>
    <property type="match status" value="2"/>
</dbReference>
<dbReference type="PANTHER" id="PTHR45753">
    <property type="entry name" value="ORNITHINE CARBAMOYLTRANSFERASE, MITOCHONDRIAL"/>
    <property type="match status" value="1"/>
</dbReference>
<feature type="binding site" evidence="7">
    <location>
        <position position="106"/>
    </location>
    <ligand>
        <name>carbamoyl phosphate</name>
        <dbReference type="ChEBI" id="CHEBI:58228"/>
    </ligand>
</feature>
<feature type="binding site" evidence="7">
    <location>
        <position position="56"/>
    </location>
    <ligand>
        <name>carbamoyl phosphate</name>
        <dbReference type="ChEBI" id="CHEBI:58228"/>
    </ligand>
</feature>
<dbReference type="AlphaFoldDB" id="A0A520KGL2"/>
<dbReference type="PRINTS" id="PR00100">
    <property type="entry name" value="AOTCASE"/>
</dbReference>
<evidence type="ECO:0000256" key="6">
    <source>
        <dbReference type="ARBA" id="ARBA00048859"/>
    </source>
</evidence>
<dbReference type="Proteomes" id="UP000317265">
    <property type="component" value="Unassembled WGS sequence"/>
</dbReference>
<dbReference type="GO" id="GO:0006207">
    <property type="term" value="P:'de novo' pyrimidine nucleobase biosynthetic process"/>
    <property type="evidence" value="ECO:0007669"/>
    <property type="project" value="InterPro"/>
</dbReference>
<dbReference type="EMBL" id="RXIH01000008">
    <property type="protein sequence ID" value="RZN57324.1"/>
    <property type="molecule type" value="Genomic_DNA"/>
</dbReference>
<comment type="pathway">
    <text evidence="1 7">Pyrimidine metabolism; UMP biosynthesis via de novo pathway; (S)-dihydroorotate from bicarbonate: step 2/3.</text>
</comment>
<feature type="domain" description="Aspartate/ornithine carbamoyltransferase Asp/Orn-binding" evidence="8">
    <location>
        <begin position="163"/>
        <end position="311"/>
    </location>
</feature>
<comment type="function">
    <text evidence="5 7">Catalyzes the condensation of carbamoyl phosphate and aspartate to form carbamoyl aspartate and inorganic phosphate, the committed step in the de novo pyrimidine nucleotide biosynthesis pathway.</text>
</comment>
<evidence type="ECO:0000313" key="12">
    <source>
        <dbReference type="Proteomes" id="UP000316080"/>
    </source>
</evidence>
<feature type="binding site" evidence="7">
    <location>
        <position position="85"/>
    </location>
    <ligand>
        <name>L-aspartate</name>
        <dbReference type="ChEBI" id="CHEBI:29991"/>
    </ligand>
</feature>
<evidence type="ECO:0000256" key="3">
    <source>
        <dbReference type="ARBA" id="ARBA00022679"/>
    </source>
</evidence>
<dbReference type="EC" id="2.1.3.2" evidence="7"/>
<name>A0A520KGL2_9CREN</name>
<dbReference type="GO" id="GO:0044205">
    <property type="term" value="P:'de novo' UMP biosynthetic process"/>
    <property type="evidence" value="ECO:0007669"/>
    <property type="project" value="UniProtKB-UniRule"/>
</dbReference>
<comment type="subunit">
    <text evidence="7">Heterooligomer of catalytic and regulatory chains.</text>
</comment>
<keyword evidence="4 7" id="KW-0665">Pyrimidine biosynthesis</keyword>
<dbReference type="InterPro" id="IPR002082">
    <property type="entry name" value="Asp_carbamoyltransf"/>
</dbReference>
<dbReference type="Pfam" id="PF02729">
    <property type="entry name" value="OTCace_N"/>
    <property type="match status" value="1"/>
</dbReference>
<evidence type="ECO:0000256" key="5">
    <source>
        <dbReference type="ARBA" id="ARBA00043884"/>
    </source>
</evidence>
<dbReference type="NCBIfam" id="NF002032">
    <property type="entry name" value="PRK00856.1"/>
    <property type="match status" value="1"/>
</dbReference>
<comment type="caution">
    <text evidence="10">The sequence shown here is derived from an EMBL/GenBank/DDBJ whole genome shotgun (WGS) entry which is preliminary data.</text>
</comment>
<protein>
    <recommendedName>
        <fullName evidence="7">Aspartate carbamoyltransferase</fullName>
        <ecNumber evidence="7">2.1.3.2</ecNumber>
    </recommendedName>
    <alternativeName>
        <fullName evidence="7">Aspartate transcarbamylase</fullName>
        <shortName evidence="7">ATCase</shortName>
    </alternativeName>
</protein>
<feature type="binding site" evidence="7">
    <location>
        <position position="237"/>
    </location>
    <ligand>
        <name>L-aspartate</name>
        <dbReference type="ChEBI" id="CHEBI:29991"/>
    </ligand>
</feature>
<dbReference type="SUPFAM" id="SSF53671">
    <property type="entry name" value="Aspartate/ornithine carbamoyltransferase"/>
    <property type="match status" value="1"/>
</dbReference>
<dbReference type="NCBIfam" id="TIGR00670">
    <property type="entry name" value="asp_carb_tr"/>
    <property type="match status" value="1"/>
</dbReference>
<feature type="binding site" evidence="7">
    <location>
        <position position="176"/>
    </location>
    <ligand>
        <name>L-aspartate</name>
        <dbReference type="ChEBI" id="CHEBI:29991"/>
    </ligand>
</feature>
<evidence type="ECO:0000313" key="13">
    <source>
        <dbReference type="Proteomes" id="UP000317265"/>
    </source>
</evidence>
<dbReference type="Proteomes" id="UP000316080">
    <property type="component" value="Unassembled WGS sequence"/>
</dbReference>
<dbReference type="GO" id="GO:0004070">
    <property type="term" value="F:aspartate carbamoyltransferase activity"/>
    <property type="evidence" value="ECO:0007669"/>
    <property type="project" value="UniProtKB-UniRule"/>
</dbReference>
<dbReference type="HAMAP" id="MF_00001">
    <property type="entry name" value="Asp_carb_tr"/>
    <property type="match status" value="1"/>
</dbReference>
<proteinExistence type="inferred from homology"/>
<dbReference type="PRINTS" id="PR00101">
    <property type="entry name" value="ATCASE"/>
</dbReference>
<dbReference type="FunFam" id="3.40.50.1370:FF:000002">
    <property type="entry name" value="Aspartate carbamoyltransferase 2"/>
    <property type="match status" value="1"/>
</dbReference>
<evidence type="ECO:0000256" key="4">
    <source>
        <dbReference type="ARBA" id="ARBA00022975"/>
    </source>
</evidence>
<dbReference type="InterPro" id="IPR006130">
    <property type="entry name" value="Asp/Orn_carbamoylTrfase"/>
</dbReference>
<dbReference type="GO" id="GO:0006520">
    <property type="term" value="P:amino acid metabolic process"/>
    <property type="evidence" value="ECO:0007669"/>
    <property type="project" value="InterPro"/>
</dbReference>
<comment type="similarity">
    <text evidence="2 7">Belongs to the aspartate/ornithine carbamoyltransferase superfamily. ATCase family.</text>
</comment>
<dbReference type="GO" id="GO:0016597">
    <property type="term" value="F:amino acid binding"/>
    <property type="evidence" value="ECO:0007669"/>
    <property type="project" value="InterPro"/>
</dbReference>
<dbReference type="EMBL" id="QNVI01000060">
    <property type="protein sequence ID" value="TDA38063.1"/>
    <property type="molecule type" value="Genomic_DNA"/>
</dbReference>
<feature type="binding site" evidence="7">
    <location>
        <position position="277"/>
    </location>
    <ligand>
        <name>carbamoyl phosphate</name>
        <dbReference type="ChEBI" id="CHEBI:58228"/>
    </ligand>
</feature>
<feature type="binding site" evidence="7">
    <location>
        <position position="143"/>
    </location>
    <ligand>
        <name>carbamoyl phosphate</name>
        <dbReference type="ChEBI" id="CHEBI:58228"/>
    </ligand>
</feature>
<evidence type="ECO:0000313" key="10">
    <source>
        <dbReference type="EMBL" id="RZN57324.1"/>
    </source>
</evidence>
<dbReference type="InterPro" id="IPR006132">
    <property type="entry name" value="Asp/Orn_carbamoyltranf_P-bd"/>
</dbReference>